<comment type="caution">
    <text evidence="10">The sequence shown here is derived from an EMBL/GenBank/DDBJ whole genome shotgun (WGS) entry which is preliminary data.</text>
</comment>
<organism evidence="10 11">
    <name type="scientific">Gilliamella apicola</name>
    <dbReference type="NCBI Taxonomy" id="1196095"/>
    <lineage>
        <taxon>Bacteria</taxon>
        <taxon>Pseudomonadati</taxon>
        <taxon>Pseudomonadota</taxon>
        <taxon>Gammaproteobacteria</taxon>
        <taxon>Orbales</taxon>
        <taxon>Orbaceae</taxon>
        <taxon>Gilliamella</taxon>
    </lineage>
</organism>
<dbReference type="InterPro" id="IPR003593">
    <property type="entry name" value="AAA+_ATPase"/>
</dbReference>
<keyword evidence="8" id="KW-0472">Membrane</keyword>
<dbReference type="SMART" id="SM00382">
    <property type="entry name" value="AAA"/>
    <property type="match status" value="1"/>
</dbReference>
<dbReference type="InterPro" id="IPR017871">
    <property type="entry name" value="ABC_transporter-like_CS"/>
</dbReference>
<gene>
    <name evidence="10" type="ORF">FPQ15_11710</name>
</gene>
<evidence type="ECO:0000256" key="6">
    <source>
        <dbReference type="ARBA" id="ARBA00022741"/>
    </source>
</evidence>
<dbReference type="PANTHER" id="PTHR43776:SF4">
    <property type="entry name" value="PUTRESCINE EXPORT SYSTEM ATP-BINDING PROTEIN SAPF"/>
    <property type="match status" value="1"/>
</dbReference>
<dbReference type="GO" id="GO:0005886">
    <property type="term" value="C:plasma membrane"/>
    <property type="evidence" value="ECO:0007669"/>
    <property type="project" value="UniProtKB-SubCell"/>
</dbReference>
<evidence type="ECO:0000256" key="2">
    <source>
        <dbReference type="ARBA" id="ARBA00005417"/>
    </source>
</evidence>
<dbReference type="GO" id="GO:0055085">
    <property type="term" value="P:transmembrane transport"/>
    <property type="evidence" value="ECO:0007669"/>
    <property type="project" value="UniProtKB-ARBA"/>
</dbReference>
<evidence type="ECO:0000256" key="8">
    <source>
        <dbReference type="ARBA" id="ARBA00023136"/>
    </source>
</evidence>
<dbReference type="Pfam" id="PF00005">
    <property type="entry name" value="ABC_tran"/>
    <property type="match status" value="1"/>
</dbReference>
<dbReference type="PROSITE" id="PS00211">
    <property type="entry name" value="ABC_TRANSPORTER_1"/>
    <property type="match status" value="1"/>
</dbReference>
<dbReference type="RefSeq" id="WP_086326760.1">
    <property type="nucleotide sequence ID" value="NZ_CAMLAP010000025.1"/>
</dbReference>
<dbReference type="Proteomes" id="UP000319483">
    <property type="component" value="Unassembled WGS sequence"/>
</dbReference>
<accession>A0A556S8S4</accession>
<evidence type="ECO:0000259" key="9">
    <source>
        <dbReference type="PROSITE" id="PS50893"/>
    </source>
</evidence>
<evidence type="ECO:0000256" key="4">
    <source>
        <dbReference type="ARBA" id="ARBA00022475"/>
    </source>
</evidence>
<feature type="domain" description="ABC transporter" evidence="9">
    <location>
        <begin position="6"/>
        <end position="251"/>
    </location>
</feature>
<reference evidence="10 11" key="1">
    <citation type="submission" date="2019-07" db="EMBL/GenBank/DDBJ databases">
        <title>Gilliamella genomes.</title>
        <authorList>
            <person name="Zheng H."/>
        </authorList>
    </citation>
    <scope>NUCLEOTIDE SEQUENCE [LARGE SCALE GENOMIC DNA]</scope>
    <source>
        <strain evidence="10 11">W8127</strain>
    </source>
</reference>
<dbReference type="GO" id="GO:0016887">
    <property type="term" value="F:ATP hydrolysis activity"/>
    <property type="evidence" value="ECO:0007669"/>
    <property type="project" value="InterPro"/>
</dbReference>
<name>A0A556S8S4_9GAMM</name>
<evidence type="ECO:0000313" key="11">
    <source>
        <dbReference type="Proteomes" id="UP000319483"/>
    </source>
</evidence>
<dbReference type="PROSITE" id="PS50893">
    <property type="entry name" value="ABC_TRANSPORTER_2"/>
    <property type="match status" value="1"/>
</dbReference>
<dbReference type="GO" id="GO:0005524">
    <property type="term" value="F:ATP binding"/>
    <property type="evidence" value="ECO:0007669"/>
    <property type="project" value="UniProtKB-KW"/>
</dbReference>
<dbReference type="InterPro" id="IPR003439">
    <property type="entry name" value="ABC_transporter-like_ATP-bd"/>
</dbReference>
<evidence type="ECO:0000256" key="3">
    <source>
        <dbReference type="ARBA" id="ARBA00022448"/>
    </source>
</evidence>
<dbReference type="InterPro" id="IPR027417">
    <property type="entry name" value="P-loop_NTPase"/>
</dbReference>
<comment type="subcellular location">
    <subcellularLocation>
        <location evidence="1">Cell inner membrane</location>
        <topology evidence="1">Peripheral membrane protein</topology>
    </subcellularLocation>
</comment>
<dbReference type="CDD" id="cd03257">
    <property type="entry name" value="ABC_NikE_OppD_transporters"/>
    <property type="match status" value="1"/>
</dbReference>
<keyword evidence="6" id="KW-0547">Nucleotide-binding</keyword>
<comment type="similarity">
    <text evidence="2">Belongs to the ABC transporter superfamily.</text>
</comment>
<sequence length="271" mass="30305">MMSPILKVRNLSKQFKVPKGLLGHLRIDAVKPLSFSLSEGKTLAIIGQNGSGKSTLAKMLVGMLKPDSGDIWIDGNKVEYGDYSYRCQLIRMIFQHVESSFDPRLRIGQLLEIPLKHNTKYNAQEREKLISEVLKQVGLLPEHASYYPSVMAAGQKQRVALARALILKPKVIILDEALAALDISMRSQIVNLMLSLQAEQNISYVYVTQDIGMMKHISDEILVMHNGELVEYGNTAEVLASPLSDITQKLINSYFGEALTADTWRTDTRAF</sequence>
<dbReference type="Gene3D" id="3.40.50.300">
    <property type="entry name" value="P-loop containing nucleotide triphosphate hydrolases"/>
    <property type="match status" value="1"/>
</dbReference>
<keyword evidence="3" id="KW-0813">Transport</keyword>
<dbReference type="InterPro" id="IPR050319">
    <property type="entry name" value="ABC_transp_ATP-bind"/>
</dbReference>
<evidence type="ECO:0000256" key="7">
    <source>
        <dbReference type="ARBA" id="ARBA00022840"/>
    </source>
</evidence>
<keyword evidence="5" id="KW-0997">Cell inner membrane</keyword>
<keyword evidence="7 10" id="KW-0067">ATP-binding</keyword>
<dbReference type="EMBL" id="VMHM01000016">
    <property type="protein sequence ID" value="TSJ97553.1"/>
    <property type="molecule type" value="Genomic_DNA"/>
</dbReference>
<protein>
    <submittedName>
        <fullName evidence="10">ATP-binding cassette domain-containing protein</fullName>
    </submittedName>
</protein>
<keyword evidence="4" id="KW-1003">Cell membrane</keyword>
<evidence type="ECO:0000256" key="5">
    <source>
        <dbReference type="ARBA" id="ARBA00022519"/>
    </source>
</evidence>
<proteinExistence type="inferred from homology"/>
<dbReference type="AlphaFoldDB" id="A0A556S8S4"/>
<dbReference type="SUPFAM" id="SSF52540">
    <property type="entry name" value="P-loop containing nucleoside triphosphate hydrolases"/>
    <property type="match status" value="1"/>
</dbReference>
<dbReference type="PANTHER" id="PTHR43776">
    <property type="entry name" value="TRANSPORT ATP-BINDING PROTEIN"/>
    <property type="match status" value="1"/>
</dbReference>
<evidence type="ECO:0000256" key="1">
    <source>
        <dbReference type="ARBA" id="ARBA00004417"/>
    </source>
</evidence>
<evidence type="ECO:0000313" key="10">
    <source>
        <dbReference type="EMBL" id="TSJ97553.1"/>
    </source>
</evidence>